<dbReference type="Proteomes" id="UP000295468">
    <property type="component" value="Unassembled WGS sequence"/>
</dbReference>
<feature type="transmembrane region" description="Helical" evidence="1">
    <location>
        <begin position="248"/>
        <end position="271"/>
    </location>
</feature>
<dbReference type="PANTHER" id="PTHR30590">
    <property type="entry name" value="INNER MEMBRANE PROTEIN"/>
    <property type="match status" value="1"/>
</dbReference>
<evidence type="ECO:0000313" key="4">
    <source>
        <dbReference type="Proteomes" id="UP000295468"/>
    </source>
</evidence>
<reference evidence="3 4" key="1">
    <citation type="submission" date="2019-03" db="EMBL/GenBank/DDBJ databases">
        <title>Genomic Encyclopedia of Archaeal and Bacterial Type Strains, Phase II (KMG-II): from individual species to whole genera.</title>
        <authorList>
            <person name="Goeker M."/>
        </authorList>
    </citation>
    <scope>NUCLEOTIDE SEQUENCE [LARGE SCALE GENOMIC DNA]</scope>
    <source>
        <strain evidence="3 4">DSM 18435</strain>
    </source>
</reference>
<name>A0A4R6TJZ2_9FLAO</name>
<dbReference type="InterPro" id="IPR007349">
    <property type="entry name" value="DUF418"/>
</dbReference>
<feature type="transmembrane region" description="Helical" evidence="1">
    <location>
        <begin position="319"/>
        <end position="340"/>
    </location>
</feature>
<sequence length="373" mass="43573">MNSTYLNQDNFLSQFNGFWDQAAQRALQLFFYTKFFPIFSLLFGLGISMQALRLIEKEEYTYTFFARRMFGLLLFGVLHILLLWSGDVLHIYAILGFFVPLLLRLPGRLLLLSALILLIYPSYDPILEHIFNSLGVLPGSMIETYDAASVREVIREQGFVSQLSLRLAEYKANLPMLLGFLAPLAFSMFLLGLYLGKKKWHTALEELAEKIMHPMLILFLITNGYRLLFLFVLPGLDFYRDPGVRPLLIKAMVVSDVFMGLFYLWLIGWLWKYEVTRRILSPLRYAGRMALTNYLFQSVIGVFLFTSFGLGLYETLSPSQTLIIAILIFVVQVLLSRWWLTFFRYGPLEWIWRCFSYREILSLRRVKIKTIQR</sequence>
<dbReference type="AlphaFoldDB" id="A0A4R6TJZ2"/>
<feature type="transmembrane region" description="Helical" evidence="1">
    <location>
        <begin position="174"/>
        <end position="195"/>
    </location>
</feature>
<dbReference type="Pfam" id="PF04235">
    <property type="entry name" value="DUF418"/>
    <property type="match status" value="1"/>
</dbReference>
<keyword evidence="1" id="KW-1133">Transmembrane helix</keyword>
<dbReference type="PANTHER" id="PTHR30590:SF3">
    <property type="entry name" value="HYPOTHETICAL MEMBRANE SPANNING PROTEIN"/>
    <property type="match status" value="1"/>
</dbReference>
<feature type="transmembrane region" description="Helical" evidence="1">
    <location>
        <begin position="72"/>
        <end position="98"/>
    </location>
</feature>
<accession>A0A4R6TJZ2</accession>
<evidence type="ECO:0000259" key="2">
    <source>
        <dbReference type="Pfam" id="PF04235"/>
    </source>
</evidence>
<evidence type="ECO:0000256" key="1">
    <source>
        <dbReference type="SAM" id="Phobius"/>
    </source>
</evidence>
<feature type="transmembrane region" description="Helical" evidence="1">
    <location>
        <begin position="29"/>
        <end position="52"/>
    </location>
</feature>
<dbReference type="InterPro" id="IPR052529">
    <property type="entry name" value="Bact_Transport_Assoc"/>
</dbReference>
<comment type="caution">
    <text evidence="3">The sequence shown here is derived from an EMBL/GenBank/DDBJ whole genome shotgun (WGS) entry which is preliminary data.</text>
</comment>
<keyword evidence="1" id="KW-0812">Transmembrane</keyword>
<keyword evidence="1" id="KW-0472">Membrane</keyword>
<organism evidence="3 4">
    <name type="scientific">Zeaxanthinibacter enoshimensis</name>
    <dbReference type="NCBI Taxonomy" id="392009"/>
    <lineage>
        <taxon>Bacteria</taxon>
        <taxon>Pseudomonadati</taxon>
        <taxon>Bacteroidota</taxon>
        <taxon>Flavobacteriia</taxon>
        <taxon>Flavobacteriales</taxon>
        <taxon>Flavobacteriaceae</taxon>
        <taxon>Zeaxanthinibacter</taxon>
    </lineage>
</organism>
<gene>
    <name evidence="3" type="ORF">CLV82_1919</name>
</gene>
<feature type="transmembrane region" description="Helical" evidence="1">
    <location>
        <begin position="291"/>
        <end position="313"/>
    </location>
</feature>
<feature type="domain" description="DUF418" evidence="2">
    <location>
        <begin position="195"/>
        <end position="358"/>
    </location>
</feature>
<proteinExistence type="predicted"/>
<protein>
    <recommendedName>
        <fullName evidence="2">DUF418 domain-containing protein</fullName>
    </recommendedName>
</protein>
<keyword evidence="4" id="KW-1185">Reference proteome</keyword>
<feature type="transmembrane region" description="Helical" evidence="1">
    <location>
        <begin position="105"/>
        <end position="123"/>
    </location>
</feature>
<evidence type="ECO:0000313" key="3">
    <source>
        <dbReference type="EMBL" id="TDQ31214.1"/>
    </source>
</evidence>
<feature type="transmembrane region" description="Helical" evidence="1">
    <location>
        <begin position="216"/>
        <end position="236"/>
    </location>
</feature>
<dbReference type="EMBL" id="SNYI01000002">
    <property type="protein sequence ID" value="TDQ31214.1"/>
    <property type="molecule type" value="Genomic_DNA"/>
</dbReference>